<reference evidence="2" key="1">
    <citation type="submission" date="2022-11" db="UniProtKB">
        <authorList>
            <consortium name="WormBaseParasite"/>
        </authorList>
    </citation>
    <scope>IDENTIFICATION</scope>
</reference>
<dbReference type="PANTHER" id="PTHR23317:SF26">
    <property type="entry name" value="ZIZIMIN, ISOFORM K"/>
    <property type="match status" value="1"/>
</dbReference>
<dbReference type="PANTHER" id="PTHR23317">
    <property type="entry name" value="DEDICATOR OF CYTOKINESIS DOCK"/>
    <property type="match status" value="1"/>
</dbReference>
<dbReference type="Proteomes" id="UP000887565">
    <property type="component" value="Unplaced"/>
</dbReference>
<proteinExistence type="predicted"/>
<dbReference type="InterPro" id="IPR026791">
    <property type="entry name" value="DOCK"/>
</dbReference>
<sequence length="125" mass="14955">MFDQYQSNTLDAWKLEFIGLICQQEYFVQLNLPILIDKNNKVFYSLESVLALEVAHEFRLSEEFRTKHYLIGLVLHILKENFYASKKIRKCTVQILRNILAKHSFDDRLDGIVRCLKFFRQCYSK</sequence>
<evidence type="ECO:0000313" key="2">
    <source>
        <dbReference type="WBParaSite" id="nRc.2.0.1.t01852-RA"/>
    </source>
</evidence>
<evidence type="ECO:0000313" key="1">
    <source>
        <dbReference type="Proteomes" id="UP000887565"/>
    </source>
</evidence>
<accession>A0A915HKI5</accession>
<name>A0A915HKI5_ROMCU</name>
<dbReference type="WBParaSite" id="nRc.2.0.1.t01852-RA">
    <property type="protein sequence ID" value="nRc.2.0.1.t01852-RA"/>
    <property type="gene ID" value="nRc.2.0.1.g01852"/>
</dbReference>
<dbReference type="GO" id="GO:0005085">
    <property type="term" value="F:guanyl-nucleotide exchange factor activity"/>
    <property type="evidence" value="ECO:0007669"/>
    <property type="project" value="InterPro"/>
</dbReference>
<dbReference type="GO" id="GO:0007264">
    <property type="term" value="P:small GTPase-mediated signal transduction"/>
    <property type="evidence" value="ECO:0007669"/>
    <property type="project" value="InterPro"/>
</dbReference>
<keyword evidence="1" id="KW-1185">Reference proteome</keyword>
<organism evidence="1 2">
    <name type="scientific">Romanomermis culicivorax</name>
    <name type="common">Nematode worm</name>
    <dbReference type="NCBI Taxonomy" id="13658"/>
    <lineage>
        <taxon>Eukaryota</taxon>
        <taxon>Metazoa</taxon>
        <taxon>Ecdysozoa</taxon>
        <taxon>Nematoda</taxon>
        <taxon>Enoplea</taxon>
        <taxon>Dorylaimia</taxon>
        <taxon>Mermithida</taxon>
        <taxon>Mermithoidea</taxon>
        <taxon>Mermithidae</taxon>
        <taxon>Romanomermis</taxon>
    </lineage>
</organism>
<dbReference type="AlphaFoldDB" id="A0A915HKI5"/>
<protein>
    <submittedName>
        <fullName evidence="2">Uncharacterized protein</fullName>
    </submittedName>
</protein>